<dbReference type="InterPro" id="IPR020825">
    <property type="entry name" value="Phe-tRNA_synthase-like_B3/B4"/>
</dbReference>
<evidence type="ECO:0000259" key="19">
    <source>
        <dbReference type="PROSITE" id="PS51483"/>
    </source>
</evidence>
<dbReference type="GO" id="GO:0004826">
    <property type="term" value="F:phenylalanine-tRNA ligase activity"/>
    <property type="evidence" value="ECO:0007669"/>
    <property type="project" value="UniProtKB-UniRule"/>
</dbReference>
<evidence type="ECO:0000256" key="15">
    <source>
        <dbReference type="HAMAP-Rule" id="MF_00283"/>
    </source>
</evidence>
<organism evidence="20 21">
    <name type="scientific">Rubritalea squalenifaciens DSM 18772</name>
    <dbReference type="NCBI Taxonomy" id="1123071"/>
    <lineage>
        <taxon>Bacteria</taxon>
        <taxon>Pseudomonadati</taxon>
        <taxon>Verrucomicrobiota</taxon>
        <taxon>Verrucomicrobiia</taxon>
        <taxon>Verrucomicrobiales</taxon>
        <taxon>Rubritaleaceae</taxon>
        <taxon>Rubritalea</taxon>
    </lineage>
</organism>
<feature type="binding site" evidence="15">
    <location>
        <position position="449"/>
    </location>
    <ligand>
        <name>Mg(2+)</name>
        <dbReference type="ChEBI" id="CHEBI:18420"/>
        <note>shared with alpha subunit</note>
    </ligand>
</feature>
<keyword evidence="7 15" id="KW-0479">Metal-binding</keyword>
<keyword evidence="5 16" id="KW-0820">tRNA-binding</keyword>
<keyword evidence="6 15" id="KW-0436">Ligase</keyword>
<dbReference type="Gene3D" id="2.40.50.140">
    <property type="entry name" value="Nucleic acid-binding proteins"/>
    <property type="match status" value="1"/>
</dbReference>
<dbReference type="Pfam" id="PF01588">
    <property type="entry name" value="tRNA_bind"/>
    <property type="match status" value="1"/>
</dbReference>
<evidence type="ECO:0000256" key="4">
    <source>
        <dbReference type="ARBA" id="ARBA00022490"/>
    </source>
</evidence>
<dbReference type="SMART" id="SM00874">
    <property type="entry name" value="B5"/>
    <property type="match status" value="1"/>
</dbReference>
<comment type="subunit">
    <text evidence="3 15">Tetramer of two alpha and two beta subunits.</text>
</comment>
<feature type="domain" description="B5" evidence="19">
    <location>
        <begin position="399"/>
        <end position="471"/>
    </location>
</feature>
<dbReference type="Pfam" id="PF03147">
    <property type="entry name" value="FDX-ACB"/>
    <property type="match status" value="1"/>
</dbReference>
<dbReference type="InterPro" id="IPR033714">
    <property type="entry name" value="tRNA_bind_bactPheRS"/>
</dbReference>
<dbReference type="Proteomes" id="UP000184510">
    <property type="component" value="Unassembled WGS sequence"/>
</dbReference>
<sequence length="801" mass="86673">MNVSFNWLNDHLDLSDYSIQQLDDLLTFAGVEVEGISASGVPSDKIVVAQVKEAVQHPDADKLKVCKVDAGEGELRQIVCGAKNYKVGDKVPCALPGADLGGGFVIKEGKLRGVESLGMLCAAGEIGLIDMEDGLMILPEDYEIGKPLVEIFSSDTIIEVEVTPNRPDLLSHTGMARELSALTGKERKPFEIPSAGTAAAGDFIKISAADRCPYYTGVKISGVKVGDSPEWLKTKLEAIGLKPINNVVDITNYVLHELGHPLHAFDAAKISGNLDIRLAKDGEEFNALDGGKLKLTEDDLLISDDAGNALALGGIMGGEDSGVNEATTDIVLESAYFTPSFIRRSSRRTALSSDSSYRFERGSDPQSVLAASALAAKLIVEVAGGTIEGDTLIAGEAPVLTAPVKLDIAKLEQLMGGSITLDEAKSILTKLGLTEGANDEWEIPSFRLDLVRHIDLVEEIARVHGLDKVESRFLGSYVEESDVDKAYDFQMKVKQQLAALGFYEAQTIKLIAESSNDNTVAQMKDALPLRPLMDGDLIKVALPLSEDHAVMRPSLVPGLVAVAARNIRQGKKALRFFEMGRQFRNAGGGKAKDLESDSVAILISGDKAPIHWSKKQPDVTDLYDLKAVISALLPQAKIQLKKQDREGYILCANVLADDKPIGAFAQLSPARCRELDSTKPIYVAELELAKLQQLASGLDKVEDLPHFPGSSRDAAMEAPATLENAAIEQAIKKHNEMLLVDYHCFDVFTDPTGEKLAADKKSIAYSFLYRSPDRTLKAKEVDEAHQKLLDTLQKKLGVSYR</sequence>
<dbReference type="Gene3D" id="3.30.70.380">
    <property type="entry name" value="Ferrodoxin-fold anticodon-binding domain"/>
    <property type="match status" value="1"/>
</dbReference>
<dbReference type="PROSITE" id="PS51447">
    <property type="entry name" value="FDX_ACB"/>
    <property type="match status" value="1"/>
</dbReference>
<keyword evidence="10 15" id="KW-0460">Magnesium</keyword>
<dbReference type="SUPFAM" id="SSF50249">
    <property type="entry name" value="Nucleic acid-binding proteins"/>
    <property type="match status" value="1"/>
</dbReference>
<evidence type="ECO:0000256" key="14">
    <source>
        <dbReference type="ARBA" id="ARBA00049255"/>
    </source>
</evidence>
<dbReference type="InterPro" id="IPR036690">
    <property type="entry name" value="Fdx_antiC-bd_sf"/>
</dbReference>
<keyword evidence="4 15" id="KW-0963">Cytoplasm</keyword>
<dbReference type="InterPro" id="IPR002547">
    <property type="entry name" value="tRNA-bd_dom"/>
</dbReference>
<dbReference type="PANTHER" id="PTHR10947">
    <property type="entry name" value="PHENYLALANYL-TRNA SYNTHETASE BETA CHAIN AND LEUCINE-RICH REPEAT-CONTAINING PROTEIN 47"/>
    <property type="match status" value="1"/>
</dbReference>
<dbReference type="EC" id="6.1.1.20" evidence="15"/>
<protein>
    <recommendedName>
        <fullName evidence="15">Phenylalanine--tRNA ligase beta subunit</fullName>
        <ecNumber evidence="15">6.1.1.20</ecNumber>
    </recommendedName>
    <alternativeName>
        <fullName evidence="15">Phenylalanyl-tRNA synthetase beta subunit</fullName>
        <shortName evidence="15">PheRS</shortName>
    </alternativeName>
</protein>
<dbReference type="GO" id="GO:0009328">
    <property type="term" value="C:phenylalanine-tRNA ligase complex"/>
    <property type="evidence" value="ECO:0007669"/>
    <property type="project" value="TreeGrafter"/>
</dbReference>
<comment type="subcellular location">
    <subcellularLocation>
        <location evidence="1 15">Cytoplasm</location>
    </subcellularLocation>
</comment>
<dbReference type="PANTHER" id="PTHR10947:SF0">
    <property type="entry name" value="PHENYLALANINE--TRNA LIGASE BETA SUBUNIT"/>
    <property type="match status" value="1"/>
</dbReference>
<accession>A0A1M6KXZ2</accession>
<dbReference type="InterPro" id="IPR005147">
    <property type="entry name" value="tRNA_synthase_B5-dom"/>
</dbReference>
<evidence type="ECO:0000256" key="16">
    <source>
        <dbReference type="PROSITE-ProRule" id="PRU00209"/>
    </source>
</evidence>
<dbReference type="InterPro" id="IPR004532">
    <property type="entry name" value="Phe-tRNA-ligase_IIc_bsu_bact"/>
</dbReference>
<comment type="cofactor">
    <cofactor evidence="15">
        <name>Mg(2+)</name>
        <dbReference type="ChEBI" id="CHEBI:18420"/>
    </cofactor>
    <text evidence="15">Binds 2 magnesium ions per tetramer.</text>
</comment>
<keyword evidence="9 15" id="KW-0067">ATP-binding</keyword>
<dbReference type="EMBL" id="FQYR01000004">
    <property type="protein sequence ID" value="SHJ63732.1"/>
    <property type="molecule type" value="Genomic_DNA"/>
</dbReference>
<evidence type="ECO:0000259" key="17">
    <source>
        <dbReference type="PROSITE" id="PS50886"/>
    </source>
</evidence>
<evidence type="ECO:0000256" key="6">
    <source>
        <dbReference type="ARBA" id="ARBA00022598"/>
    </source>
</evidence>
<dbReference type="CDD" id="cd00769">
    <property type="entry name" value="PheRS_beta_core"/>
    <property type="match status" value="1"/>
</dbReference>
<evidence type="ECO:0000256" key="10">
    <source>
        <dbReference type="ARBA" id="ARBA00022842"/>
    </source>
</evidence>
<feature type="binding site" evidence="15">
    <location>
        <position position="458"/>
    </location>
    <ligand>
        <name>Mg(2+)</name>
        <dbReference type="ChEBI" id="CHEBI:18420"/>
        <note>shared with alpha subunit</note>
    </ligand>
</feature>
<dbReference type="PROSITE" id="PS50886">
    <property type="entry name" value="TRBD"/>
    <property type="match status" value="1"/>
</dbReference>
<dbReference type="SUPFAM" id="SSF56037">
    <property type="entry name" value="PheT/TilS domain"/>
    <property type="match status" value="1"/>
</dbReference>
<dbReference type="Pfam" id="PF17759">
    <property type="entry name" value="tRNA_synthFbeta"/>
    <property type="match status" value="1"/>
</dbReference>
<keyword evidence="11 16" id="KW-0694">RNA-binding</keyword>
<dbReference type="STRING" id="1123071.SAMN02745181_2234"/>
<dbReference type="SMART" id="SM00896">
    <property type="entry name" value="FDX-ACB"/>
    <property type="match status" value="1"/>
</dbReference>
<dbReference type="SMART" id="SM00873">
    <property type="entry name" value="B3_4"/>
    <property type="match status" value="1"/>
</dbReference>
<dbReference type="SUPFAM" id="SSF55681">
    <property type="entry name" value="Class II aaRS and biotin synthetases"/>
    <property type="match status" value="1"/>
</dbReference>
<feature type="binding site" evidence="15">
    <location>
        <position position="455"/>
    </location>
    <ligand>
        <name>Mg(2+)</name>
        <dbReference type="ChEBI" id="CHEBI:18420"/>
        <note>shared with alpha subunit</note>
    </ligand>
</feature>
<keyword evidence="13 15" id="KW-0030">Aminoacyl-tRNA synthetase</keyword>
<dbReference type="FunCoup" id="A0A1M6KXZ2">
    <property type="interactions" value="448"/>
</dbReference>
<dbReference type="Gene3D" id="3.30.930.10">
    <property type="entry name" value="Bira Bifunctional Protein, Domain 2"/>
    <property type="match status" value="1"/>
</dbReference>
<evidence type="ECO:0000256" key="2">
    <source>
        <dbReference type="ARBA" id="ARBA00008653"/>
    </source>
</evidence>
<dbReference type="InterPro" id="IPR041616">
    <property type="entry name" value="PheRS_beta_core"/>
</dbReference>
<dbReference type="NCBIfam" id="TIGR00472">
    <property type="entry name" value="pheT_bact"/>
    <property type="match status" value="1"/>
</dbReference>
<evidence type="ECO:0000256" key="1">
    <source>
        <dbReference type="ARBA" id="ARBA00004496"/>
    </source>
</evidence>
<dbReference type="PROSITE" id="PS51483">
    <property type="entry name" value="B5"/>
    <property type="match status" value="1"/>
</dbReference>
<dbReference type="GO" id="GO:0000049">
    <property type="term" value="F:tRNA binding"/>
    <property type="evidence" value="ECO:0007669"/>
    <property type="project" value="UniProtKB-UniRule"/>
</dbReference>
<feature type="domain" description="TRNA-binding" evidence="17">
    <location>
        <begin position="40"/>
        <end position="149"/>
    </location>
</feature>
<proteinExistence type="inferred from homology"/>
<evidence type="ECO:0000256" key="7">
    <source>
        <dbReference type="ARBA" id="ARBA00022723"/>
    </source>
</evidence>
<dbReference type="GO" id="GO:0006432">
    <property type="term" value="P:phenylalanyl-tRNA aminoacylation"/>
    <property type="evidence" value="ECO:0007669"/>
    <property type="project" value="UniProtKB-UniRule"/>
</dbReference>
<evidence type="ECO:0000256" key="5">
    <source>
        <dbReference type="ARBA" id="ARBA00022555"/>
    </source>
</evidence>
<dbReference type="Pfam" id="PF03483">
    <property type="entry name" value="B3_4"/>
    <property type="match status" value="1"/>
</dbReference>
<reference evidence="20 21" key="1">
    <citation type="submission" date="2016-11" db="EMBL/GenBank/DDBJ databases">
        <authorList>
            <person name="Jaros S."/>
            <person name="Januszkiewicz K."/>
            <person name="Wedrychowicz H."/>
        </authorList>
    </citation>
    <scope>NUCLEOTIDE SEQUENCE [LARGE SCALE GENOMIC DNA]</scope>
    <source>
        <strain evidence="20 21">DSM 18772</strain>
    </source>
</reference>
<evidence type="ECO:0000313" key="21">
    <source>
        <dbReference type="Proteomes" id="UP000184510"/>
    </source>
</evidence>
<evidence type="ECO:0000256" key="11">
    <source>
        <dbReference type="ARBA" id="ARBA00022884"/>
    </source>
</evidence>
<dbReference type="InParanoid" id="A0A1M6KXZ2"/>
<dbReference type="InterPro" id="IPR045864">
    <property type="entry name" value="aa-tRNA-synth_II/BPL/LPL"/>
</dbReference>
<evidence type="ECO:0000313" key="20">
    <source>
        <dbReference type="EMBL" id="SHJ63732.1"/>
    </source>
</evidence>
<dbReference type="GO" id="GO:0005524">
    <property type="term" value="F:ATP binding"/>
    <property type="evidence" value="ECO:0007669"/>
    <property type="project" value="UniProtKB-UniRule"/>
</dbReference>
<dbReference type="InterPro" id="IPR012340">
    <property type="entry name" value="NA-bd_OB-fold"/>
</dbReference>
<dbReference type="CDD" id="cd02796">
    <property type="entry name" value="tRNA_bind_bactPheRS"/>
    <property type="match status" value="1"/>
</dbReference>
<evidence type="ECO:0000256" key="12">
    <source>
        <dbReference type="ARBA" id="ARBA00022917"/>
    </source>
</evidence>
<feature type="domain" description="FDX-ACB" evidence="18">
    <location>
        <begin position="705"/>
        <end position="801"/>
    </location>
</feature>
<evidence type="ECO:0000256" key="9">
    <source>
        <dbReference type="ARBA" id="ARBA00022840"/>
    </source>
</evidence>
<keyword evidence="8 15" id="KW-0547">Nucleotide-binding</keyword>
<dbReference type="InterPro" id="IPR045060">
    <property type="entry name" value="Phe-tRNA-ligase_IIc_bsu"/>
</dbReference>
<evidence type="ECO:0000256" key="13">
    <source>
        <dbReference type="ARBA" id="ARBA00023146"/>
    </source>
</evidence>
<evidence type="ECO:0000256" key="8">
    <source>
        <dbReference type="ARBA" id="ARBA00022741"/>
    </source>
</evidence>
<keyword evidence="12 15" id="KW-0648">Protein biosynthesis</keyword>
<dbReference type="Gene3D" id="3.30.56.10">
    <property type="match status" value="2"/>
</dbReference>
<dbReference type="InterPro" id="IPR005146">
    <property type="entry name" value="B3/B4_tRNA-bd"/>
</dbReference>
<dbReference type="SUPFAM" id="SSF46955">
    <property type="entry name" value="Putative DNA-binding domain"/>
    <property type="match status" value="1"/>
</dbReference>
<dbReference type="OrthoDB" id="9805455at2"/>
<dbReference type="AlphaFoldDB" id="A0A1M6KXZ2"/>
<gene>
    <name evidence="15" type="primary">pheT</name>
    <name evidence="20" type="ORF">SAMN02745181_2234</name>
</gene>
<dbReference type="NCBIfam" id="NF045760">
    <property type="entry name" value="YtpR"/>
    <property type="match status" value="1"/>
</dbReference>
<keyword evidence="21" id="KW-1185">Reference proteome</keyword>
<evidence type="ECO:0000259" key="18">
    <source>
        <dbReference type="PROSITE" id="PS51447"/>
    </source>
</evidence>
<dbReference type="HAMAP" id="MF_00283">
    <property type="entry name" value="Phe_tRNA_synth_beta1"/>
    <property type="match status" value="1"/>
</dbReference>
<comment type="catalytic activity">
    <reaction evidence="14 15">
        <text>tRNA(Phe) + L-phenylalanine + ATP = L-phenylalanyl-tRNA(Phe) + AMP + diphosphate + H(+)</text>
        <dbReference type="Rhea" id="RHEA:19413"/>
        <dbReference type="Rhea" id="RHEA-COMP:9668"/>
        <dbReference type="Rhea" id="RHEA-COMP:9699"/>
        <dbReference type="ChEBI" id="CHEBI:15378"/>
        <dbReference type="ChEBI" id="CHEBI:30616"/>
        <dbReference type="ChEBI" id="CHEBI:33019"/>
        <dbReference type="ChEBI" id="CHEBI:58095"/>
        <dbReference type="ChEBI" id="CHEBI:78442"/>
        <dbReference type="ChEBI" id="CHEBI:78531"/>
        <dbReference type="ChEBI" id="CHEBI:456215"/>
        <dbReference type="EC" id="6.1.1.20"/>
    </reaction>
</comment>
<dbReference type="InterPro" id="IPR009061">
    <property type="entry name" value="DNA-bd_dom_put_sf"/>
</dbReference>
<dbReference type="FunFam" id="2.40.50.140:FF:000045">
    <property type="entry name" value="Phenylalanine--tRNA ligase beta subunit"/>
    <property type="match status" value="1"/>
</dbReference>
<dbReference type="RefSeq" id="WP_143183839.1">
    <property type="nucleotide sequence ID" value="NZ_FQYR01000004.1"/>
</dbReference>
<dbReference type="SUPFAM" id="SSF54991">
    <property type="entry name" value="Anticodon-binding domain of PheRS"/>
    <property type="match status" value="1"/>
</dbReference>
<name>A0A1M6KXZ2_9BACT</name>
<dbReference type="Gene3D" id="3.50.40.10">
    <property type="entry name" value="Phenylalanyl-trna Synthetase, Chain B, domain 3"/>
    <property type="match status" value="1"/>
</dbReference>
<comment type="similarity">
    <text evidence="2 15">Belongs to the phenylalanyl-tRNA synthetase beta subunit family. Type 1 subfamily.</text>
</comment>
<dbReference type="GO" id="GO:0000287">
    <property type="term" value="F:magnesium ion binding"/>
    <property type="evidence" value="ECO:0007669"/>
    <property type="project" value="UniProtKB-UniRule"/>
</dbReference>
<dbReference type="Pfam" id="PF03484">
    <property type="entry name" value="B5"/>
    <property type="match status" value="1"/>
</dbReference>
<dbReference type="InterPro" id="IPR005121">
    <property type="entry name" value="Fdx_antiC-bd"/>
</dbReference>
<feature type="binding site" evidence="15">
    <location>
        <position position="459"/>
    </location>
    <ligand>
        <name>Mg(2+)</name>
        <dbReference type="ChEBI" id="CHEBI:18420"/>
        <note>shared with alpha subunit</note>
    </ligand>
</feature>
<evidence type="ECO:0000256" key="3">
    <source>
        <dbReference type="ARBA" id="ARBA00011209"/>
    </source>
</evidence>